<feature type="domain" description="OB" evidence="1">
    <location>
        <begin position="46"/>
        <end position="117"/>
    </location>
</feature>
<keyword evidence="3" id="KW-1185">Reference proteome</keyword>
<dbReference type="InterPro" id="IPR004365">
    <property type="entry name" value="NA-bd_OB_tRNA"/>
</dbReference>
<reference evidence="2 3" key="1">
    <citation type="submission" date="2021-07" db="EMBL/GenBank/DDBJ databases">
        <title>complete genome sequencing of Tessaracoccus sp.J1M15.</title>
        <authorList>
            <person name="Bae J.-W."/>
            <person name="Kim D.-y."/>
        </authorList>
    </citation>
    <scope>NUCLEOTIDE SEQUENCE [LARGE SCALE GENOMIC DNA]</scope>
    <source>
        <strain evidence="2 3">J1M15</strain>
    </source>
</reference>
<organism evidence="2 3">
    <name type="scientific">Tessaracoccus palaemonis</name>
    <dbReference type="NCBI Taxonomy" id="2829499"/>
    <lineage>
        <taxon>Bacteria</taxon>
        <taxon>Bacillati</taxon>
        <taxon>Actinomycetota</taxon>
        <taxon>Actinomycetes</taxon>
        <taxon>Propionibacteriales</taxon>
        <taxon>Propionibacteriaceae</taxon>
        <taxon>Tessaracoccus</taxon>
    </lineage>
</organism>
<accession>A0ABX8SE48</accession>
<sequence length="118" mass="13218">MPEKTFSEKVRRVFAPEEELEAEELREQAADCGAQQLTDCSPRSHVTIRGTVVSVTSDADNGWLEAEVTDGTAHVRLVWMGRSRIECLLPGRNVLVHGRLAVDHKAYVIYNPDFEIVP</sequence>
<evidence type="ECO:0000313" key="3">
    <source>
        <dbReference type="Proteomes" id="UP000824504"/>
    </source>
</evidence>
<dbReference type="Proteomes" id="UP000824504">
    <property type="component" value="Chromosome"/>
</dbReference>
<dbReference type="GO" id="GO:0003677">
    <property type="term" value="F:DNA binding"/>
    <property type="evidence" value="ECO:0007669"/>
    <property type="project" value="UniProtKB-KW"/>
</dbReference>
<dbReference type="Pfam" id="PF01336">
    <property type="entry name" value="tRNA_anti-codon"/>
    <property type="match status" value="1"/>
</dbReference>
<evidence type="ECO:0000313" key="2">
    <source>
        <dbReference type="EMBL" id="QXT61688.1"/>
    </source>
</evidence>
<gene>
    <name evidence="2" type="ORF">KDB89_07690</name>
</gene>
<dbReference type="RefSeq" id="WP_219079857.1">
    <property type="nucleotide sequence ID" value="NZ_CP079216.1"/>
</dbReference>
<keyword evidence="2" id="KW-0238">DNA-binding</keyword>
<proteinExistence type="predicted"/>
<evidence type="ECO:0000259" key="1">
    <source>
        <dbReference type="Pfam" id="PF01336"/>
    </source>
</evidence>
<protein>
    <submittedName>
        <fullName evidence="2">DNA-binding protein</fullName>
    </submittedName>
</protein>
<dbReference type="EMBL" id="CP079216">
    <property type="protein sequence ID" value="QXT61688.1"/>
    <property type="molecule type" value="Genomic_DNA"/>
</dbReference>
<name>A0ABX8SE48_9ACTN</name>